<proteinExistence type="predicted"/>
<organism evidence="3 4">
    <name type="scientific">Candidatus Fervidibacter japonicus</name>
    <dbReference type="NCBI Taxonomy" id="2035412"/>
    <lineage>
        <taxon>Bacteria</taxon>
        <taxon>Candidatus Fervidibacterota</taxon>
        <taxon>Candidatus Fervidibacter</taxon>
    </lineage>
</organism>
<sequence>MSMFRSLGRAKPVAALEWTDGALRLSVPARSGRMTATFPLTAPPEEQAFEVSQRVQELVRRGTLVAPVCIVLPSHACTFKLLRLPSGNGDSIDQTWRAEAVNQLGLPAQEVELAFYEQPDGVLVAACRKSFLHTYLAPFVQTGLAVRWVVPSVIGLWASVTAPPSESWGLIELRGNPERWLAATLALGKGRHLRLVHSVPFNGDGAERLTDELQRAFALYHRSFSEPITRLFAVGDGALLGDVSAHLARTLQLSVEDLPLAAEGNNTAERVLSTIAATVPALPASASFPPPQPEPALAWRRLEERLIGAVAVLAVVGLVAALMLSSRARALQTQVAEKQTENAQLEQALNRLDAGAYATKVQAMEQLWRQVTDPRNDPLEVLYAVSKALPASAWVTEMAFLRDGQVVLRGSALSHGAVADAARALSSTFVADNRPLFVEVQTNFANARTEGGKTFVDFQITGWLRERNLRGQRQVQRP</sequence>
<accession>A0A2H5XAP1</accession>
<dbReference type="Proteomes" id="UP000236173">
    <property type="component" value="Unassembled WGS sequence"/>
</dbReference>
<dbReference type="EMBL" id="BEHT01000008">
    <property type="protein sequence ID" value="GBC98253.1"/>
    <property type="molecule type" value="Genomic_DNA"/>
</dbReference>
<dbReference type="SUPFAM" id="SSF53067">
    <property type="entry name" value="Actin-like ATPase domain"/>
    <property type="match status" value="1"/>
</dbReference>
<name>A0A2H5XAP1_9BACT</name>
<evidence type="ECO:0000313" key="4">
    <source>
        <dbReference type="Proteomes" id="UP000236173"/>
    </source>
</evidence>
<feature type="coiled-coil region" evidence="1">
    <location>
        <begin position="328"/>
        <end position="355"/>
    </location>
</feature>
<evidence type="ECO:0000256" key="2">
    <source>
        <dbReference type="SAM" id="Phobius"/>
    </source>
</evidence>
<protein>
    <submittedName>
        <fullName evidence="3">Uncharacterized protein</fullName>
    </submittedName>
</protein>
<comment type="caution">
    <text evidence="3">The sequence shown here is derived from an EMBL/GenBank/DDBJ whole genome shotgun (WGS) entry which is preliminary data.</text>
</comment>
<keyword evidence="2" id="KW-1133">Transmembrane helix</keyword>
<evidence type="ECO:0000313" key="3">
    <source>
        <dbReference type="EMBL" id="GBC98253.1"/>
    </source>
</evidence>
<dbReference type="Gene3D" id="3.30.420.380">
    <property type="match status" value="1"/>
</dbReference>
<evidence type="ECO:0000256" key="1">
    <source>
        <dbReference type="SAM" id="Coils"/>
    </source>
</evidence>
<keyword evidence="2" id="KW-0812">Transmembrane</keyword>
<keyword evidence="1" id="KW-0175">Coiled coil</keyword>
<gene>
    <name evidence="3" type="ORF">HRbin17_00755</name>
</gene>
<reference evidence="4" key="1">
    <citation type="submission" date="2017-09" db="EMBL/GenBank/DDBJ databases">
        <title>Metaegenomics of thermophilic ammonia-oxidizing enrichment culture.</title>
        <authorList>
            <person name="Kato S."/>
            <person name="Suzuki K."/>
        </authorList>
    </citation>
    <scope>NUCLEOTIDE SEQUENCE [LARGE SCALE GENOMIC DNA]</scope>
</reference>
<feature type="transmembrane region" description="Helical" evidence="2">
    <location>
        <begin position="306"/>
        <end position="324"/>
    </location>
</feature>
<dbReference type="AlphaFoldDB" id="A0A2H5XAP1"/>
<dbReference type="InterPro" id="IPR043129">
    <property type="entry name" value="ATPase_NBD"/>
</dbReference>
<keyword evidence="2" id="KW-0472">Membrane</keyword>